<evidence type="ECO:0000313" key="7">
    <source>
        <dbReference type="EMBL" id="MDH0758131.1"/>
    </source>
</evidence>
<dbReference type="EMBL" id="JAOCBV010000001">
    <property type="protein sequence ID" value="MDH0758131.1"/>
    <property type="molecule type" value="Genomic_DNA"/>
</dbReference>
<dbReference type="EMBL" id="JAOCBV010000001">
    <property type="protein sequence ID" value="MDH0756664.1"/>
    <property type="molecule type" value="Genomic_DNA"/>
</dbReference>
<dbReference type="NCBIfam" id="NF040693">
    <property type="entry name" value="recomb_GmtY"/>
    <property type="match status" value="1"/>
</dbReference>
<feature type="domain" description="Tyr recombinase" evidence="3">
    <location>
        <begin position="182"/>
        <end position="440"/>
    </location>
</feature>
<evidence type="ECO:0000313" key="6">
    <source>
        <dbReference type="EMBL" id="MDH0756664.1"/>
    </source>
</evidence>
<evidence type="ECO:0000256" key="2">
    <source>
        <dbReference type="SAM" id="MobiDB-lite"/>
    </source>
</evidence>
<feature type="region of interest" description="Disordered" evidence="2">
    <location>
        <begin position="470"/>
        <end position="490"/>
    </location>
</feature>
<proteinExistence type="predicted"/>
<organism evidence="8 10">
    <name type="scientific">Pseudomonas juntendi</name>
    <dbReference type="NCBI Taxonomy" id="2666183"/>
    <lineage>
        <taxon>Bacteria</taxon>
        <taxon>Pseudomonadati</taxon>
        <taxon>Pseudomonadota</taxon>
        <taxon>Gammaproteobacteria</taxon>
        <taxon>Pseudomonadales</taxon>
        <taxon>Pseudomonadaceae</taxon>
        <taxon>Pseudomonas</taxon>
    </lineage>
</organism>
<evidence type="ECO:0000313" key="10">
    <source>
        <dbReference type="Proteomes" id="UP001160152"/>
    </source>
</evidence>
<evidence type="ECO:0000313" key="5">
    <source>
        <dbReference type="EMBL" id="MDH0756269.1"/>
    </source>
</evidence>
<protein>
    <submittedName>
        <fullName evidence="8">Gamma-mobile-trio recombinase GmtY</fullName>
    </submittedName>
</protein>
<gene>
    <name evidence="8" type="primary">gmtY</name>
    <name evidence="4" type="ORF">N5C70_03750</name>
    <name evidence="5" type="ORF">N5C70_05880</name>
    <name evidence="6" type="ORF">N5C70_08010</name>
    <name evidence="7" type="ORF">N5C70_15650</name>
    <name evidence="8" type="ORF">N5C70_21705</name>
    <name evidence="9" type="ORF">N5C70_26910</name>
</gene>
<accession>A0ABD4YKM7</accession>
<dbReference type="AlphaFoldDB" id="A0ABD4YKM7"/>
<evidence type="ECO:0000313" key="9">
    <source>
        <dbReference type="EMBL" id="MDH0760296.1"/>
    </source>
</evidence>
<sequence>MFATKVTAKVVQDNSGVTTEIPVILTDQGVLGPVTDYVLSLHLNGTSLSTITNHIQSIRLLIEFMDANEGMFHDPEELFAGFVRRLYSGTIGEDGLDPSGLYWIPASTGTINRHIGNLTNFTNWLSDKGLAKPLNTLRTATRHEERIQYAAWFRRNQNDFLGHIKDTSVNTTVKRARSIKGRTPLAKTNDDAIAFPTGKFEDFYMKGLGGAKDPRVALRDKLIVLLMHAAGLRRSEALLLWVTDVFEDPSDPDRAIVRIYNEIEGKAPEGWKSRKGIKTRKAYLQEKYSRIPRQEMQNTQHLGWKSKTLDDKDGYLEAYFFPQEFARVFMSLWRQYLVFRASVECHHPYAFVSFDSRYLGNPYTYNSFNQNYAAGLRRIGLEPNKSVGLDPHGHRHNYGRRLTDAGVDPLIRKKCLHHASLESQVPYTMPSSAKVSEALSQATQQLHLQSDKSTNQRSFDWKELAQHGFEDLDPDGYFTGKNPRLGKGKS</sequence>
<keyword evidence="1" id="KW-0233">DNA recombination</keyword>
<evidence type="ECO:0000313" key="8">
    <source>
        <dbReference type="EMBL" id="MDH0759305.1"/>
    </source>
</evidence>
<dbReference type="EMBL" id="JAOCBV010000001">
    <property type="protein sequence ID" value="MDH0756269.1"/>
    <property type="molecule type" value="Genomic_DNA"/>
</dbReference>
<dbReference type="EMBL" id="JAOCBV010000001">
    <property type="protein sequence ID" value="MDH0759305.1"/>
    <property type="molecule type" value="Genomic_DNA"/>
</dbReference>
<dbReference type="Pfam" id="PF00589">
    <property type="entry name" value="Phage_integrase"/>
    <property type="match status" value="1"/>
</dbReference>
<dbReference type="PROSITE" id="PS51898">
    <property type="entry name" value="TYR_RECOMBINASE"/>
    <property type="match status" value="1"/>
</dbReference>
<evidence type="ECO:0000259" key="3">
    <source>
        <dbReference type="PROSITE" id="PS51898"/>
    </source>
</evidence>
<dbReference type="CDD" id="cd00397">
    <property type="entry name" value="DNA_BRE_C"/>
    <property type="match status" value="1"/>
</dbReference>
<evidence type="ECO:0000313" key="4">
    <source>
        <dbReference type="EMBL" id="MDH0755868.1"/>
    </source>
</evidence>
<dbReference type="InterPro" id="IPR013762">
    <property type="entry name" value="Integrase-like_cat_sf"/>
</dbReference>
<comment type="caution">
    <text evidence="8">The sequence shown here is derived from an EMBL/GenBank/DDBJ whole genome shotgun (WGS) entry which is preliminary data.</text>
</comment>
<dbReference type="InterPro" id="IPR011010">
    <property type="entry name" value="DNA_brk_join_enz"/>
</dbReference>
<dbReference type="Gene3D" id="1.10.443.10">
    <property type="entry name" value="Intergrase catalytic core"/>
    <property type="match status" value="1"/>
</dbReference>
<dbReference type="RefSeq" id="WP_280070400.1">
    <property type="nucleotide sequence ID" value="NZ_JAOCBV010000001.1"/>
</dbReference>
<dbReference type="InterPro" id="IPR002104">
    <property type="entry name" value="Integrase_catalytic"/>
</dbReference>
<evidence type="ECO:0000256" key="1">
    <source>
        <dbReference type="ARBA" id="ARBA00023172"/>
    </source>
</evidence>
<dbReference type="Proteomes" id="UP001160152">
    <property type="component" value="Unassembled WGS sequence"/>
</dbReference>
<dbReference type="GO" id="GO:0006310">
    <property type="term" value="P:DNA recombination"/>
    <property type="evidence" value="ECO:0007669"/>
    <property type="project" value="UniProtKB-KW"/>
</dbReference>
<dbReference type="EMBL" id="JAOCBV010000001">
    <property type="protein sequence ID" value="MDH0755868.1"/>
    <property type="molecule type" value="Genomic_DNA"/>
</dbReference>
<name>A0ABD4YKM7_9PSED</name>
<dbReference type="SUPFAM" id="SSF56349">
    <property type="entry name" value="DNA breaking-rejoining enzymes"/>
    <property type="match status" value="1"/>
</dbReference>
<dbReference type="EMBL" id="JAOCBV010000002">
    <property type="protein sequence ID" value="MDH0760296.1"/>
    <property type="molecule type" value="Genomic_DNA"/>
</dbReference>
<reference evidence="8 10" key="1">
    <citation type="submission" date="2022-09" db="EMBL/GenBank/DDBJ databases">
        <title>Intensive care unit water sources are persistently colonized with multi-drug resistant bacteria and are the site of extensive horizontal gene transfer of antibiotic resistance genes.</title>
        <authorList>
            <person name="Diorio-Toth L."/>
        </authorList>
    </citation>
    <scope>NUCLEOTIDE SEQUENCE [LARGE SCALE GENOMIC DNA]</scope>
    <source>
        <strain evidence="8 10">GD03901</strain>
    </source>
</reference>